<organism evidence="17 18">
    <name type="scientific">Paenibacillus thalictri</name>
    <dbReference type="NCBI Taxonomy" id="2527873"/>
    <lineage>
        <taxon>Bacteria</taxon>
        <taxon>Bacillati</taxon>
        <taxon>Bacillota</taxon>
        <taxon>Bacilli</taxon>
        <taxon>Bacillales</taxon>
        <taxon>Paenibacillaceae</taxon>
        <taxon>Paenibacillus</taxon>
    </lineage>
</organism>
<dbReference type="GO" id="GO:0008234">
    <property type="term" value="F:cysteine-type peptidase activity"/>
    <property type="evidence" value="ECO:0007669"/>
    <property type="project" value="UniProtKB-KW"/>
</dbReference>
<dbReference type="Pfam" id="PF00005">
    <property type="entry name" value="ABC_tran"/>
    <property type="match status" value="1"/>
</dbReference>
<feature type="transmembrane region" description="Helical" evidence="12">
    <location>
        <begin position="605"/>
        <end position="624"/>
    </location>
</feature>
<feature type="domain" description="Cyclic nucleotide-binding" evidence="13">
    <location>
        <begin position="151"/>
        <end position="251"/>
    </location>
</feature>
<comment type="caution">
    <text evidence="17">The sequence shown here is derived from an EMBL/GenBank/DDBJ whole genome shotgun (WGS) entry which is preliminary data.</text>
</comment>
<dbReference type="GO" id="GO:0016887">
    <property type="term" value="F:ATP hydrolysis activity"/>
    <property type="evidence" value="ECO:0007669"/>
    <property type="project" value="InterPro"/>
</dbReference>
<evidence type="ECO:0000256" key="9">
    <source>
        <dbReference type="ARBA" id="ARBA00022989"/>
    </source>
</evidence>
<dbReference type="PANTHER" id="PTHR43394:SF1">
    <property type="entry name" value="ATP-BINDING CASSETTE SUB-FAMILY B MEMBER 10, MITOCHONDRIAL"/>
    <property type="match status" value="1"/>
</dbReference>
<feature type="domain" description="Peptidase C39" evidence="16">
    <location>
        <begin position="315"/>
        <end position="434"/>
    </location>
</feature>
<evidence type="ECO:0000256" key="11">
    <source>
        <dbReference type="ARBA" id="ARBA00023159"/>
    </source>
</evidence>
<dbReference type="CDD" id="cd02418">
    <property type="entry name" value="Peptidase_C39B"/>
    <property type="match status" value="1"/>
</dbReference>
<evidence type="ECO:0000256" key="4">
    <source>
        <dbReference type="ARBA" id="ARBA00022692"/>
    </source>
</evidence>
<keyword evidence="18" id="KW-1185">Reference proteome</keyword>
<dbReference type="PROSITE" id="PS00888">
    <property type="entry name" value="CNMP_BINDING_1"/>
    <property type="match status" value="1"/>
</dbReference>
<keyword evidence="11" id="KW-0010">Activator</keyword>
<dbReference type="PROSITE" id="PS50990">
    <property type="entry name" value="PEPTIDASE_C39"/>
    <property type="match status" value="1"/>
</dbReference>
<keyword evidence="9 12" id="KW-1133">Transmembrane helix</keyword>
<feature type="transmembrane region" description="Helical" evidence="12">
    <location>
        <begin position="717"/>
        <end position="741"/>
    </location>
</feature>
<proteinExistence type="predicted"/>
<evidence type="ECO:0000259" key="16">
    <source>
        <dbReference type="PROSITE" id="PS50990"/>
    </source>
</evidence>
<protein>
    <submittedName>
        <fullName evidence="17">ATP-binding cassette domain-containing protein</fullName>
    </submittedName>
</protein>
<dbReference type="OrthoDB" id="9762778at2"/>
<dbReference type="PROSITE" id="PS50893">
    <property type="entry name" value="ABC_TRANSPORTER_2"/>
    <property type="match status" value="1"/>
</dbReference>
<name>A0A4Q9DF60_9BACL</name>
<dbReference type="SMART" id="SM00100">
    <property type="entry name" value="cNMP"/>
    <property type="match status" value="2"/>
</dbReference>
<dbReference type="InterPro" id="IPR018490">
    <property type="entry name" value="cNMP-bd_dom_sf"/>
</dbReference>
<keyword evidence="6" id="KW-0378">Hydrolase</keyword>
<dbReference type="InterPro" id="IPR036640">
    <property type="entry name" value="ABC1_TM_sf"/>
</dbReference>
<feature type="transmembrane region" description="Helical" evidence="12">
    <location>
        <begin position="500"/>
        <end position="518"/>
    </location>
</feature>
<dbReference type="InterPro" id="IPR039421">
    <property type="entry name" value="Type_1_exporter"/>
</dbReference>
<evidence type="ECO:0000256" key="8">
    <source>
        <dbReference type="ARBA" id="ARBA00022840"/>
    </source>
</evidence>
<dbReference type="InterPro" id="IPR003439">
    <property type="entry name" value="ABC_transporter-like_ATP-bd"/>
</dbReference>
<feature type="domain" description="ABC transporter" evidence="14">
    <location>
        <begin position="780"/>
        <end position="1015"/>
    </location>
</feature>
<keyword evidence="5" id="KW-0547">Nucleotide-binding</keyword>
<evidence type="ECO:0000256" key="1">
    <source>
        <dbReference type="ARBA" id="ARBA00004651"/>
    </source>
</evidence>
<dbReference type="SUPFAM" id="SSF52540">
    <property type="entry name" value="P-loop containing nucleoside triphosphate hydrolases"/>
    <property type="match status" value="1"/>
</dbReference>
<gene>
    <name evidence="17" type="ORF">EYB31_33580</name>
</gene>
<evidence type="ECO:0000259" key="14">
    <source>
        <dbReference type="PROSITE" id="PS50893"/>
    </source>
</evidence>
<dbReference type="PRINTS" id="PR00103">
    <property type="entry name" value="CAMPKINASE"/>
</dbReference>
<feature type="transmembrane region" description="Helical" evidence="12">
    <location>
        <begin position="579"/>
        <end position="599"/>
    </location>
</feature>
<feature type="domain" description="Cyclic nucleotide-binding" evidence="13">
    <location>
        <begin position="20"/>
        <end position="140"/>
    </location>
</feature>
<dbReference type="Proteomes" id="UP000293142">
    <property type="component" value="Unassembled WGS sequence"/>
</dbReference>
<evidence type="ECO:0000256" key="12">
    <source>
        <dbReference type="SAM" id="Phobius"/>
    </source>
</evidence>
<reference evidence="17 18" key="1">
    <citation type="submission" date="2019-02" db="EMBL/GenBank/DDBJ databases">
        <title>Paenibacillus sp. nov., isolated from surface-sterilized tissue of Thalictrum simplex L.</title>
        <authorList>
            <person name="Tuo L."/>
        </authorList>
    </citation>
    <scope>NUCLEOTIDE SEQUENCE [LARGE SCALE GENOMIC DNA]</scope>
    <source>
        <strain evidence="17 18">N2SHLJ1</strain>
    </source>
</reference>
<feature type="transmembrane region" description="Helical" evidence="12">
    <location>
        <begin position="463"/>
        <end position="488"/>
    </location>
</feature>
<dbReference type="Gene3D" id="3.40.50.300">
    <property type="entry name" value="P-loop containing nucleotide triphosphate hydrolases"/>
    <property type="match status" value="1"/>
</dbReference>
<dbReference type="InterPro" id="IPR005074">
    <property type="entry name" value="Peptidase_C39"/>
</dbReference>
<keyword evidence="8 17" id="KW-0067">ATP-binding</keyword>
<dbReference type="Gene3D" id="3.90.70.10">
    <property type="entry name" value="Cysteine proteinases"/>
    <property type="match status" value="1"/>
</dbReference>
<keyword evidence="4 12" id="KW-0812">Transmembrane</keyword>
<dbReference type="EMBL" id="SIRE01000032">
    <property type="protein sequence ID" value="TBL70448.1"/>
    <property type="molecule type" value="Genomic_DNA"/>
</dbReference>
<evidence type="ECO:0000256" key="5">
    <source>
        <dbReference type="ARBA" id="ARBA00022741"/>
    </source>
</evidence>
<keyword evidence="10 12" id="KW-0472">Membrane</keyword>
<dbReference type="PROSITE" id="PS00211">
    <property type="entry name" value="ABC_TRANSPORTER_1"/>
    <property type="match status" value="1"/>
</dbReference>
<dbReference type="InterPro" id="IPR027417">
    <property type="entry name" value="P-loop_NTPase"/>
</dbReference>
<dbReference type="SMART" id="SM00382">
    <property type="entry name" value="AAA"/>
    <property type="match status" value="1"/>
</dbReference>
<evidence type="ECO:0000256" key="6">
    <source>
        <dbReference type="ARBA" id="ARBA00022801"/>
    </source>
</evidence>
<keyword evidence="7" id="KW-0645">Protease</keyword>
<dbReference type="CDD" id="cd00038">
    <property type="entry name" value="CAP_ED"/>
    <property type="match status" value="2"/>
</dbReference>
<dbReference type="InterPro" id="IPR018488">
    <property type="entry name" value="cNMP-bd_CS"/>
</dbReference>
<comment type="subcellular location">
    <subcellularLocation>
        <location evidence="1">Cell membrane</location>
        <topology evidence="1">Multi-pass membrane protein</topology>
    </subcellularLocation>
</comment>
<dbReference type="PROSITE" id="PS50929">
    <property type="entry name" value="ABC_TM1F"/>
    <property type="match status" value="1"/>
</dbReference>
<evidence type="ECO:0000256" key="7">
    <source>
        <dbReference type="ARBA" id="ARBA00022807"/>
    </source>
</evidence>
<accession>A0A4Q9DF60</accession>
<dbReference type="GO" id="GO:0015421">
    <property type="term" value="F:ABC-type oligopeptide transporter activity"/>
    <property type="evidence" value="ECO:0007669"/>
    <property type="project" value="TreeGrafter"/>
</dbReference>
<evidence type="ECO:0000259" key="15">
    <source>
        <dbReference type="PROSITE" id="PS50929"/>
    </source>
</evidence>
<dbReference type="InterPro" id="IPR003593">
    <property type="entry name" value="AAA+_ATPase"/>
</dbReference>
<evidence type="ECO:0000256" key="2">
    <source>
        <dbReference type="ARBA" id="ARBA00022448"/>
    </source>
</evidence>
<feature type="domain" description="ABC transmembrane type-1" evidence="15">
    <location>
        <begin position="467"/>
        <end position="746"/>
    </location>
</feature>
<dbReference type="SUPFAM" id="SSF51206">
    <property type="entry name" value="cAMP-binding domain-like"/>
    <property type="match status" value="2"/>
</dbReference>
<dbReference type="PROSITE" id="PS50042">
    <property type="entry name" value="CNMP_BINDING_3"/>
    <property type="match status" value="2"/>
</dbReference>
<dbReference type="GO" id="GO:0006508">
    <property type="term" value="P:proteolysis"/>
    <property type="evidence" value="ECO:0007669"/>
    <property type="project" value="InterPro"/>
</dbReference>
<dbReference type="Pfam" id="PF00027">
    <property type="entry name" value="cNMP_binding"/>
    <property type="match status" value="2"/>
</dbReference>
<keyword evidence="2" id="KW-0813">Transport</keyword>
<dbReference type="GO" id="GO:0005886">
    <property type="term" value="C:plasma membrane"/>
    <property type="evidence" value="ECO:0007669"/>
    <property type="project" value="UniProtKB-SubCell"/>
</dbReference>
<dbReference type="CDD" id="cd18568">
    <property type="entry name" value="ABC_6TM_HetC_like"/>
    <property type="match status" value="1"/>
</dbReference>
<keyword evidence="7" id="KW-0788">Thiol protease</keyword>
<dbReference type="InterPro" id="IPR000595">
    <property type="entry name" value="cNMP-bd_dom"/>
</dbReference>
<dbReference type="PANTHER" id="PTHR43394">
    <property type="entry name" value="ATP-DEPENDENT PERMEASE MDL1, MITOCHONDRIAL"/>
    <property type="match status" value="1"/>
</dbReference>
<evidence type="ECO:0000256" key="10">
    <source>
        <dbReference type="ARBA" id="ARBA00023136"/>
    </source>
</evidence>
<keyword evidence="3" id="KW-1003">Cell membrane</keyword>
<dbReference type="AlphaFoldDB" id="A0A4Q9DF60"/>
<dbReference type="Pfam" id="PF03412">
    <property type="entry name" value="Peptidase_C39"/>
    <property type="match status" value="1"/>
</dbReference>
<dbReference type="InterPro" id="IPR014710">
    <property type="entry name" value="RmlC-like_jellyroll"/>
</dbReference>
<dbReference type="FunFam" id="3.40.50.300:FF:000299">
    <property type="entry name" value="ABC transporter ATP-binding protein/permease"/>
    <property type="match status" value="1"/>
</dbReference>
<evidence type="ECO:0000313" key="18">
    <source>
        <dbReference type="Proteomes" id="UP000293142"/>
    </source>
</evidence>
<dbReference type="InterPro" id="IPR011527">
    <property type="entry name" value="ABC1_TM_dom"/>
</dbReference>
<dbReference type="Gene3D" id="2.60.120.10">
    <property type="entry name" value="Jelly Rolls"/>
    <property type="match status" value="2"/>
</dbReference>
<dbReference type="GO" id="GO:0005524">
    <property type="term" value="F:ATP binding"/>
    <property type="evidence" value="ECO:0007669"/>
    <property type="project" value="UniProtKB-KW"/>
</dbReference>
<sequence length="1018" mass="112992">MDTESMEMGRKLGYMEQFPFFGVLSLDEKQRLSRDAEIARFSIGQTIHEKGTESGFLYCIVSGEVRMIDEPASGTEINLGLLREGDSFGWDNGSEPAKVSITFSAAGTVRLLAIPLERLREVLQHNPGLEQLLVTYMSSRAVMMFLKRTALLSFDDHRAIRSFLERMTVVQAEMGQEIVRQGDEGDAFYIVHSGRCEVVKDEDGTIINRLIPGDFFGELALLTGARRKATVIATQPVQLFRLSKLDFDRMIVEHAKLRTAIERITSHYASNASKYEQDETMDRPEEAYSGAVRWKTVEPKPAKRFRLRKYPILLQQNEMDCGPTCLAMVMAFHGSRIHLNRIREQTEMSRSGSTLYGLTETAESLGLAAQGFTTQLDALSAMSLPAIAHWRGEHFIVVYEVTKTHVIVGDPAYGLEKMSRADFQAGWSGAILTLTPTQRLVSEDRRRSPVSRFISYLTPNKKALLSLLITSLLVQLAALAIPIFTQVIVDKVLVEKYDDLLRSLLIGMLGLSVCYIAANSCRTFISAKIALKIDITMLGDFYKHLLSLPLSFFLARTIGDLTSRVGENQKIRRMLTSGAVQLLLDLLTVLIYGTLMLIYHVKLSLIAFAIIPCYAALVLLFSPLMRKNSRKQFEAEAESQTTMVEAIKLISTVKALAAESAIGWKLMDKLQLALKQRIKAINLVVTSEMIADFIKTIGNALVLYGGAVFVMRGELTVGQFVAFLAVYFTATQSITQILMMLNDIMEVRVSMERIDDVFAAPPEELEPQNMRRLAALKGHIQFDNVSFRYSKDGPDILQQINLNIESGQTVALVGRSGAGKSTFANLLTKLFAPTSGTIRLDGHDIRQIHAASLRRKIGIVQQENRVFRATIQDNIAIRFPSATLEEVETAAKLAGAYDFITALPLGFKTIIGEGGLNLSGGQLQRIAIARALLGEPGILIFDEATSALDSESERIIQQNMDTMLKGRTCLVIAHRLSTVQKADLIVVLDRGAIVESGSHAELIEAKGLYYYLVSQQLS</sequence>
<evidence type="ECO:0000313" key="17">
    <source>
        <dbReference type="EMBL" id="TBL70448.1"/>
    </source>
</evidence>
<evidence type="ECO:0000256" key="3">
    <source>
        <dbReference type="ARBA" id="ARBA00022475"/>
    </source>
</evidence>
<dbReference type="InterPro" id="IPR017871">
    <property type="entry name" value="ABC_transporter-like_CS"/>
</dbReference>
<dbReference type="Gene3D" id="1.20.1560.10">
    <property type="entry name" value="ABC transporter type 1, transmembrane domain"/>
    <property type="match status" value="1"/>
</dbReference>
<evidence type="ECO:0000259" key="13">
    <source>
        <dbReference type="PROSITE" id="PS50042"/>
    </source>
</evidence>
<dbReference type="RefSeq" id="WP_131017967.1">
    <property type="nucleotide sequence ID" value="NZ_SIRE01000032.1"/>
</dbReference>
<dbReference type="Pfam" id="PF00664">
    <property type="entry name" value="ABC_membrane"/>
    <property type="match status" value="1"/>
</dbReference>
<dbReference type="SUPFAM" id="SSF90123">
    <property type="entry name" value="ABC transporter transmembrane region"/>
    <property type="match status" value="1"/>
</dbReference>